<evidence type="ECO:0000313" key="8">
    <source>
        <dbReference type="EMBL" id="TID25383.1"/>
    </source>
</evidence>
<dbReference type="PANTHER" id="PTHR33048">
    <property type="entry name" value="PTH11-LIKE INTEGRAL MEMBRANE PROTEIN (AFU_ORTHOLOGUE AFUA_5G11245)"/>
    <property type="match status" value="1"/>
</dbReference>
<dbReference type="AlphaFoldDB" id="A0A4Z1P8D1"/>
<feature type="transmembrane region" description="Helical" evidence="6">
    <location>
        <begin position="86"/>
        <end position="111"/>
    </location>
</feature>
<comment type="similarity">
    <text evidence="5">Belongs to the SAT4 family.</text>
</comment>
<evidence type="ECO:0000256" key="2">
    <source>
        <dbReference type="ARBA" id="ARBA00022692"/>
    </source>
</evidence>
<dbReference type="InterPro" id="IPR052337">
    <property type="entry name" value="SAT4-like"/>
</dbReference>
<comment type="caution">
    <text evidence="8">The sequence shown here is derived from an EMBL/GenBank/DDBJ whole genome shotgun (WGS) entry which is preliminary data.</text>
</comment>
<feature type="transmembrane region" description="Helical" evidence="6">
    <location>
        <begin position="6"/>
        <end position="29"/>
    </location>
</feature>
<evidence type="ECO:0000256" key="3">
    <source>
        <dbReference type="ARBA" id="ARBA00022989"/>
    </source>
</evidence>
<evidence type="ECO:0000256" key="4">
    <source>
        <dbReference type="ARBA" id="ARBA00023136"/>
    </source>
</evidence>
<evidence type="ECO:0000256" key="6">
    <source>
        <dbReference type="SAM" id="Phobius"/>
    </source>
</evidence>
<dbReference type="STRING" id="86259.A0A4Z1P8D1"/>
<dbReference type="InterPro" id="IPR049326">
    <property type="entry name" value="Rhodopsin_dom_fungi"/>
</dbReference>
<feature type="transmembrane region" description="Helical" evidence="6">
    <location>
        <begin position="169"/>
        <end position="188"/>
    </location>
</feature>
<feature type="transmembrane region" description="Helical" evidence="6">
    <location>
        <begin position="123"/>
        <end position="146"/>
    </location>
</feature>
<keyword evidence="3 6" id="KW-1133">Transmembrane helix</keyword>
<gene>
    <name evidence="8" type="ORF">E6O75_ATG04588</name>
</gene>
<proteinExistence type="inferred from homology"/>
<keyword evidence="4 6" id="KW-0472">Membrane</keyword>
<organism evidence="8 9">
    <name type="scientific">Venturia nashicola</name>
    <dbReference type="NCBI Taxonomy" id="86259"/>
    <lineage>
        <taxon>Eukaryota</taxon>
        <taxon>Fungi</taxon>
        <taxon>Dikarya</taxon>
        <taxon>Ascomycota</taxon>
        <taxon>Pezizomycotina</taxon>
        <taxon>Dothideomycetes</taxon>
        <taxon>Pleosporomycetidae</taxon>
        <taxon>Venturiales</taxon>
        <taxon>Venturiaceae</taxon>
        <taxon>Venturia</taxon>
    </lineage>
</organism>
<evidence type="ECO:0000256" key="5">
    <source>
        <dbReference type="ARBA" id="ARBA00038359"/>
    </source>
</evidence>
<comment type="subcellular location">
    <subcellularLocation>
        <location evidence="1">Membrane</location>
        <topology evidence="1">Multi-pass membrane protein</topology>
    </subcellularLocation>
</comment>
<dbReference type="PANTHER" id="PTHR33048:SF47">
    <property type="entry name" value="INTEGRAL MEMBRANE PROTEIN-RELATED"/>
    <property type="match status" value="1"/>
</dbReference>
<accession>A0A4Z1P8D1</accession>
<dbReference type="GO" id="GO:0016020">
    <property type="term" value="C:membrane"/>
    <property type="evidence" value="ECO:0007669"/>
    <property type="project" value="UniProtKB-SubCell"/>
</dbReference>
<reference evidence="8 9" key="1">
    <citation type="submission" date="2019-04" db="EMBL/GenBank/DDBJ databases">
        <title>High contiguity whole genome sequence and gene annotation resource for two Venturia nashicola isolates.</title>
        <authorList>
            <person name="Prokchorchik M."/>
            <person name="Won K."/>
            <person name="Lee Y."/>
            <person name="Choi E.D."/>
            <person name="Segonzac C."/>
            <person name="Sohn K.H."/>
        </authorList>
    </citation>
    <scope>NUCLEOTIDE SEQUENCE [LARGE SCALE GENOMIC DNA]</scope>
    <source>
        <strain evidence="8 9">PRI2</strain>
    </source>
</reference>
<feature type="domain" description="Rhodopsin" evidence="7">
    <location>
        <begin position="25"/>
        <end position="267"/>
    </location>
</feature>
<name>A0A4Z1P8D1_9PEZI</name>
<sequence>MESRSIEALAITAPFLVIATTVLFLRLYTRLSILKNAGSEDVWLVLAWILALANNVIFAYESRVGYFDKHFKEVVTTTHADDLTEFYLRIFVSIFIYILSTTCAKLSVALQYRRIFTGVKAKVTLWCLMGLIVGCGIWSFCANLFFCAPIRKSWHPELAGKCLSRKKTWLSYSGANIFISTVLILLPLPGIVKLQLQRRVKVALVVIFSLGLFDIILTVLRLSSLSNLATTTDISWALQPVGIWTNLESTVAVICASLPALRPLIARAFPGFFTAISKNPYKLPSRDHGKSGGEFPIAGNSASSNFPRKLGCPGRQISGDFDLESGVFGAHEPVVFGRAVPKDKNVVETSRKVMIGPHAYTCQTKEEGSFAVGKF</sequence>
<evidence type="ECO:0000259" key="7">
    <source>
        <dbReference type="Pfam" id="PF20684"/>
    </source>
</evidence>
<feature type="transmembrane region" description="Helical" evidence="6">
    <location>
        <begin position="41"/>
        <end position="60"/>
    </location>
</feature>
<feature type="transmembrane region" description="Helical" evidence="6">
    <location>
        <begin position="200"/>
        <end position="223"/>
    </location>
</feature>
<keyword evidence="9" id="KW-1185">Reference proteome</keyword>
<dbReference type="Pfam" id="PF20684">
    <property type="entry name" value="Fung_rhodopsin"/>
    <property type="match status" value="1"/>
</dbReference>
<dbReference type="EMBL" id="SNSC02000004">
    <property type="protein sequence ID" value="TID25383.1"/>
    <property type="molecule type" value="Genomic_DNA"/>
</dbReference>
<keyword evidence="2 6" id="KW-0812">Transmembrane</keyword>
<dbReference type="Proteomes" id="UP000298493">
    <property type="component" value="Unassembled WGS sequence"/>
</dbReference>
<evidence type="ECO:0000313" key="9">
    <source>
        <dbReference type="Proteomes" id="UP000298493"/>
    </source>
</evidence>
<evidence type="ECO:0000256" key="1">
    <source>
        <dbReference type="ARBA" id="ARBA00004141"/>
    </source>
</evidence>
<protein>
    <submittedName>
        <fullName evidence="8">Gb</fullName>
    </submittedName>
</protein>